<evidence type="ECO:0000256" key="2">
    <source>
        <dbReference type="ARBA" id="ARBA00022679"/>
    </source>
</evidence>
<dbReference type="KEGG" id="part:PARC_a2174"/>
<organism evidence="5 6">
    <name type="scientific">Pseudoalteromonas arctica A 37-1-2</name>
    <dbReference type="NCBI Taxonomy" id="1117313"/>
    <lineage>
        <taxon>Bacteria</taxon>
        <taxon>Pseudomonadati</taxon>
        <taxon>Pseudomonadota</taxon>
        <taxon>Gammaproteobacteria</taxon>
        <taxon>Alteromonadales</taxon>
        <taxon>Pseudoalteromonadaceae</taxon>
        <taxon>Pseudoalteromonas</taxon>
    </lineage>
</organism>
<dbReference type="GO" id="GO:0006974">
    <property type="term" value="P:DNA damage response"/>
    <property type="evidence" value="ECO:0007669"/>
    <property type="project" value="TreeGrafter"/>
</dbReference>
<dbReference type="InterPro" id="IPR029056">
    <property type="entry name" value="Ribokinase-like"/>
</dbReference>
<feature type="domain" description="Carbohydrate kinase PfkB" evidence="4">
    <location>
        <begin position="2"/>
        <end position="300"/>
    </location>
</feature>
<keyword evidence="3 5" id="KW-0418">Kinase</keyword>
<evidence type="ECO:0000256" key="3">
    <source>
        <dbReference type="ARBA" id="ARBA00022777"/>
    </source>
</evidence>
<evidence type="ECO:0000313" key="5">
    <source>
        <dbReference type="EMBL" id="ATC86693.1"/>
    </source>
</evidence>
<keyword evidence="2" id="KW-0808">Transferase</keyword>
<dbReference type="AlphaFoldDB" id="A0A290S3P9"/>
<dbReference type="Gene3D" id="3.40.1190.20">
    <property type="match status" value="1"/>
</dbReference>
<dbReference type="PANTHER" id="PTHR43085:SF15">
    <property type="entry name" value="2-DEHYDRO-3-DEOXYGLUCONOKINASE"/>
    <property type="match status" value="1"/>
</dbReference>
<protein>
    <submittedName>
        <fullName evidence="5">2-dehydro-3-deoxygluconokinase</fullName>
    </submittedName>
</protein>
<dbReference type="PANTHER" id="PTHR43085">
    <property type="entry name" value="HEXOKINASE FAMILY MEMBER"/>
    <property type="match status" value="1"/>
</dbReference>
<dbReference type="EMBL" id="CP011025">
    <property type="protein sequence ID" value="ATC86693.1"/>
    <property type="molecule type" value="Genomic_DNA"/>
</dbReference>
<dbReference type="InterPro" id="IPR011611">
    <property type="entry name" value="PfkB_dom"/>
</dbReference>
<dbReference type="OrthoDB" id="9776822at2"/>
<evidence type="ECO:0000313" key="6">
    <source>
        <dbReference type="Proteomes" id="UP000016505"/>
    </source>
</evidence>
<evidence type="ECO:0000259" key="4">
    <source>
        <dbReference type="Pfam" id="PF00294"/>
    </source>
</evidence>
<sequence>MSTLLAIGECMVELVPTGISECKQSFAGDTYNALVYAKRFANTLNCALFTAVGSDVLSANMLKCWQKEGISTQNVITTADYNVGIYAISTDADGERSFDYWRNQSAAKHMMSLYTQKPFNLGLKESDWVFFSGISLGILDDESKQGLLTLLADLKKQGCTIAFDPNYRARMWQSKSHAIEWLERAYALSNVVLPGLDDHRVLFGHSSSAEIVQYCTQFDIDEIVIKAGSAGMQVYCKDDLKASCPFTPAAKQVDSTAAGDSFAGTYLAARMCAQTPQNALEMADSVASQVVQHQGAILPLDVYQSLNISLGK</sequence>
<proteinExistence type="inferred from homology"/>
<dbReference type="RefSeq" id="WP_010554501.1">
    <property type="nucleotide sequence ID" value="NZ_CP011025.1"/>
</dbReference>
<dbReference type="GO" id="GO:0042840">
    <property type="term" value="P:D-glucuronate catabolic process"/>
    <property type="evidence" value="ECO:0007669"/>
    <property type="project" value="TreeGrafter"/>
</dbReference>
<reference evidence="5 6" key="1">
    <citation type="journal article" date="2012" name="J. Bacteriol.">
        <title>Genome sequences of type strains of seven species of the marine bacterium Pseudoalteromonas.</title>
        <authorList>
            <person name="Xie B.B."/>
            <person name="Shu Y.L."/>
            <person name="Qin Q.L."/>
            <person name="Rong J.C."/>
            <person name="Zhang X.Y."/>
            <person name="Chen X.L."/>
            <person name="Shi M."/>
            <person name="He H.L."/>
            <person name="Zhou B.C."/>
            <person name="Zhang Y.Z."/>
        </authorList>
    </citation>
    <scope>NUCLEOTIDE SEQUENCE [LARGE SCALE GENOMIC DNA]</scope>
    <source>
        <strain evidence="5 6">A 37-1-2</strain>
    </source>
</reference>
<dbReference type="CDD" id="cd01166">
    <property type="entry name" value="KdgK"/>
    <property type="match status" value="1"/>
</dbReference>
<name>A0A290S3P9_9GAMM</name>
<dbReference type="GO" id="GO:0005829">
    <property type="term" value="C:cytosol"/>
    <property type="evidence" value="ECO:0007669"/>
    <property type="project" value="TreeGrafter"/>
</dbReference>
<dbReference type="Pfam" id="PF00294">
    <property type="entry name" value="PfkB"/>
    <property type="match status" value="1"/>
</dbReference>
<dbReference type="SUPFAM" id="SSF53613">
    <property type="entry name" value="Ribokinase-like"/>
    <property type="match status" value="1"/>
</dbReference>
<comment type="similarity">
    <text evidence="1">Belongs to the carbohydrate kinase PfkB family.</text>
</comment>
<gene>
    <name evidence="5" type="primary">kdgK</name>
    <name evidence="5" type="ORF">PARC_a2174</name>
</gene>
<dbReference type="InterPro" id="IPR050306">
    <property type="entry name" value="PfkB_Carbo_kinase"/>
</dbReference>
<evidence type="ECO:0000256" key="1">
    <source>
        <dbReference type="ARBA" id="ARBA00010688"/>
    </source>
</evidence>
<dbReference type="GO" id="GO:0008673">
    <property type="term" value="F:2-dehydro-3-deoxygluconokinase activity"/>
    <property type="evidence" value="ECO:0007669"/>
    <property type="project" value="TreeGrafter"/>
</dbReference>
<accession>A0A290S3P9</accession>
<dbReference type="Proteomes" id="UP000016505">
    <property type="component" value="Chromosome I"/>
</dbReference>
<dbReference type="GO" id="GO:0019698">
    <property type="term" value="P:D-galacturonate catabolic process"/>
    <property type="evidence" value="ECO:0007669"/>
    <property type="project" value="TreeGrafter"/>
</dbReference>